<dbReference type="PANTHER" id="PTHR12289">
    <property type="entry name" value="METAXIN RELATED"/>
    <property type="match status" value="1"/>
</dbReference>
<feature type="domain" description="Thioredoxin-like fold" evidence="2">
    <location>
        <begin position="42"/>
        <end position="142"/>
    </location>
</feature>
<dbReference type="PANTHER" id="PTHR12289:SF41">
    <property type="entry name" value="FAILED AXON CONNECTIONS-RELATED"/>
    <property type="match status" value="1"/>
</dbReference>
<dbReference type="SFLD" id="SFLDG01180">
    <property type="entry name" value="SUF1"/>
    <property type="match status" value="1"/>
</dbReference>
<dbReference type="Proteomes" id="UP001578633">
    <property type="component" value="Chromosome 1"/>
</dbReference>
<comment type="caution">
    <text evidence="3">The sequence shown here is derived from an EMBL/GenBank/DDBJ whole genome shotgun (WGS) entry which is preliminary data.</text>
</comment>
<proteinExistence type="inferred from homology"/>
<evidence type="ECO:0000259" key="2">
    <source>
        <dbReference type="Pfam" id="PF17172"/>
    </source>
</evidence>
<dbReference type="SFLD" id="SFLDS00019">
    <property type="entry name" value="Glutathione_Transferase_(cytos"/>
    <property type="match status" value="1"/>
</dbReference>
<evidence type="ECO:0000313" key="4">
    <source>
        <dbReference type="Proteomes" id="UP001578633"/>
    </source>
</evidence>
<dbReference type="InterPro" id="IPR050931">
    <property type="entry name" value="Mito_Protein_Transport_Metaxin"/>
</dbReference>
<dbReference type="GeneID" id="96081177"/>
<name>A0ABR3UVN0_9PLEO</name>
<dbReference type="RefSeq" id="XP_069311097.1">
    <property type="nucleotide sequence ID" value="XM_069448197.1"/>
</dbReference>
<dbReference type="SFLD" id="SFLDG01200">
    <property type="entry name" value="SUF1.1"/>
    <property type="match status" value="1"/>
</dbReference>
<keyword evidence="4" id="KW-1185">Reference proteome</keyword>
<dbReference type="InterPro" id="IPR026928">
    <property type="entry name" value="FAX/IsoI-like"/>
</dbReference>
<reference evidence="3 4" key="1">
    <citation type="submission" date="2024-09" db="EMBL/GenBank/DDBJ databases">
        <title>T2T genomes of carrot and Alternaria dauci and their utility for understanding host-pathogen interaction during carrot leaf blight disease.</title>
        <authorList>
            <person name="Liu W."/>
            <person name="Xu S."/>
            <person name="Ou C."/>
            <person name="Liu X."/>
            <person name="Zhuang F."/>
            <person name="Deng X.W."/>
        </authorList>
    </citation>
    <scope>NUCLEOTIDE SEQUENCE [LARGE SCALE GENOMIC DNA]</scope>
    <source>
        <strain evidence="3 4">A2016</strain>
    </source>
</reference>
<dbReference type="EMBL" id="JBHGVX010000001">
    <property type="protein sequence ID" value="KAL1800513.1"/>
    <property type="molecule type" value="Genomic_DNA"/>
</dbReference>
<organism evidence="3 4">
    <name type="scientific">Alternaria dauci</name>
    <dbReference type="NCBI Taxonomy" id="48095"/>
    <lineage>
        <taxon>Eukaryota</taxon>
        <taxon>Fungi</taxon>
        <taxon>Dikarya</taxon>
        <taxon>Ascomycota</taxon>
        <taxon>Pezizomycotina</taxon>
        <taxon>Dothideomycetes</taxon>
        <taxon>Pleosporomycetidae</taxon>
        <taxon>Pleosporales</taxon>
        <taxon>Pleosporineae</taxon>
        <taxon>Pleosporaceae</taxon>
        <taxon>Alternaria</taxon>
        <taxon>Alternaria sect. Porri</taxon>
    </lineage>
</organism>
<gene>
    <name evidence="3" type="ORF">ACET3X_000855</name>
</gene>
<evidence type="ECO:0000313" key="3">
    <source>
        <dbReference type="EMBL" id="KAL1800513.1"/>
    </source>
</evidence>
<dbReference type="InterPro" id="IPR040079">
    <property type="entry name" value="Glutathione_S-Trfase"/>
</dbReference>
<evidence type="ECO:0000256" key="1">
    <source>
        <dbReference type="ARBA" id="ARBA00006475"/>
    </source>
</evidence>
<accession>A0ABR3UVN0</accession>
<dbReference type="InterPro" id="IPR012336">
    <property type="entry name" value="Thioredoxin-like_fold"/>
</dbReference>
<comment type="similarity">
    <text evidence="1">Belongs to the FAX family.</text>
</comment>
<sequence>MYALASHQLNSPVSLVYLMDTSLRQSITVHGANKPGHYTWSPFVTKLEFRLRLSNLPYQHGAGGPISAPKGKIPYLELSRPGAPSEILADTTLITKELVSRGLLSDMNAALAARHVAYDLGVRALLEEKLFFYNSRERWIDNYYTMRDYVLAKVPFPQRIISGNLAYRAIVRKLQDQGTGRFSDDEIRSFRTEIWDTVNGLLEDSRASANDSDCFWVLGGHKPTEADATLFGFTVSALVADAGPESRELVKTKCPAVVDYATRIHHRYFPDYHMWE</sequence>
<dbReference type="Pfam" id="PF17172">
    <property type="entry name" value="GST_N_4"/>
    <property type="match status" value="1"/>
</dbReference>
<protein>
    <recommendedName>
        <fullName evidence="2">Thioredoxin-like fold domain-containing protein</fullName>
    </recommendedName>
</protein>